<dbReference type="AlphaFoldDB" id="E1Y849"/>
<dbReference type="Gene3D" id="3.10.28.20">
    <property type="entry name" value="Acetamidase/Formamidase-like domains"/>
    <property type="match status" value="1"/>
</dbReference>
<name>E1Y849_9BACT</name>
<sequence>MVFFASACAETKPVWLPNGNHPAFSTGQYLIGIGVATRTRDKDGDIQRADANARAEIAKQIQVHLEEQMLSVSEHRIENHGGSKPVRESSNESITIRNRQHVIFTVEGVEIIDRFFDEKAKCHYSMAVMHKARTSARLTAEAEDLYEQSAQLEHESDTLLSRNELVMSIQKLIVATQKYEDADTKRMVASICGGPQILKIRENPCLKLNQILEKIHIICLSGNGQHAQIGRSLPEPVKVMAVYDRDIPVARLPLLAQFQARSEKSDMTVHCDDKGVAVITVSDIGKTGKEENALKIGPAWRDVVRAALKENSDAWQDRLRSPILEVGYKLRTENTSNVIIISSIENMDTVIKLEKFNHRLIRQLKESGFTVKGIEICNGQCTPNEVMKQFADKADLLVLVDGSIAFSGYRAGFPIYRAHMTLTCCDLIRKDISATSGGESIAGASDKTKAAQKAIYQVLDELSGDFVRKMKERLQ</sequence>
<reference evidence="1" key="1">
    <citation type="journal article" date="2011" name="Environ. Microbiol.">
        <title>Genomic insights into the metabolic potential of the polycyclic aromatic hydrocarbon degrading sulfate-reducing Deltaproteobacterium N47.</title>
        <authorList>
            <person name="Bergmann F."/>
            <person name="Selesi D."/>
            <person name="Weinmaier T."/>
            <person name="Tischler P."/>
            <person name="Rattei T."/>
            <person name="Meckenstock R.U."/>
        </authorList>
    </citation>
    <scope>NUCLEOTIDE SEQUENCE</scope>
</reference>
<proteinExistence type="predicted"/>
<organism evidence="1">
    <name type="scientific">uncultured Desulfobacterium sp</name>
    <dbReference type="NCBI Taxonomy" id="201089"/>
    <lineage>
        <taxon>Bacteria</taxon>
        <taxon>Pseudomonadati</taxon>
        <taxon>Thermodesulfobacteriota</taxon>
        <taxon>Desulfobacteria</taxon>
        <taxon>Desulfobacterales</taxon>
        <taxon>Desulfobacteriaceae</taxon>
        <taxon>Desulfobacterium</taxon>
        <taxon>environmental samples</taxon>
    </lineage>
</organism>
<dbReference type="EMBL" id="FR695864">
    <property type="protein sequence ID" value="CBX26743.1"/>
    <property type="molecule type" value="Genomic_DNA"/>
</dbReference>
<accession>E1Y849</accession>
<gene>
    <name evidence="1" type="ORF">N47_A07720</name>
</gene>
<protein>
    <submittedName>
        <fullName evidence="1">Uncharacterized protein</fullName>
    </submittedName>
</protein>
<evidence type="ECO:0000313" key="1">
    <source>
        <dbReference type="EMBL" id="CBX26743.1"/>
    </source>
</evidence>